<dbReference type="GO" id="GO:0003677">
    <property type="term" value="F:DNA binding"/>
    <property type="evidence" value="ECO:0007669"/>
    <property type="project" value="UniProtKB-KW"/>
</dbReference>
<dbReference type="CDD" id="cd02209">
    <property type="entry name" value="cupin_XRE_C"/>
    <property type="match status" value="1"/>
</dbReference>
<dbReference type="Gene3D" id="2.60.120.10">
    <property type="entry name" value="Jelly Rolls"/>
    <property type="match status" value="1"/>
</dbReference>
<dbReference type="SUPFAM" id="SSF47413">
    <property type="entry name" value="lambda repressor-like DNA-binding domains"/>
    <property type="match status" value="1"/>
</dbReference>
<dbReference type="InterPro" id="IPR014710">
    <property type="entry name" value="RmlC-like_jellyroll"/>
</dbReference>
<dbReference type="AlphaFoldDB" id="A0A517SYI9"/>
<dbReference type="SMART" id="SM00530">
    <property type="entry name" value="HTH_XRE"/>
    <property type="match status" value="1"/>
</dbReference>
<dbReference type="InterPro" id="IPR013096">
    <property type="entry name" value="Cupin_2"/>
</dbReference>
<dbReference type="SUPFAM" id="SSF51182">
    <property type="entry name" value="RmlC-like cupins"/>
    <property type="match status" value="1"/>
</dbReference>
<evidence type="ECO:0000313" key="3">
    <source>
        <dbReference type="EMBL" id="QDT61133.1"/>
    </source>
</evidence>
<dbReference type="EMBL" id="CP036272">
    <property type="protein sequence ID" value="QDT61133.1"/>
    <property type="molecule type" value="Genomic_DNA"/>
</dbReference>
<evidence type="ECO:0000259" key="2">
    <source>
        <dbReference type="PROSITE" id="PS50943"/>
    </source>
</evidence>
<protein>
    <submittedName>
        <fullName evidence="3">HTH-type transcriptional regulator PuuR</fullName>
    </submittedName>
</protein>
<dbReference type="PROSITE" id="PS50943">
    <property type="entry name" value="HTH_CROC1"/>
    <property type="match status" value="1"/>
</dbReference>
<evidence type="ECO:0000256" key="1">
    <source>
        <dbReference type="ARBA" id="ARBA00023125"/>
    </source>
</evidence>
<proteinExistence type="predicted"/>
<dbReference type="InterPro" id="IPR011051">
    <property type="entry name" value="RmlC_Cupin_sf"/>
</dbReference>
<keyword evidence="1" id="KW-0238">DNA-binding</keyword>
<feature type="domain" description="HTH cro/C1-type" evidence="2">
    <location>
        <begin position="10"/>
        <end position="64"/>
    </location>
</feature>
<dbReference type="OrthoDB" id="9814553at2"/>
<dbReference type="Gene3D" id="1.10.260.40">
    <property type="entry name" value="lambda repressor-like DNA-binding domains"/>
    <property type="match status" value="1"/>
</dbReference>
<name>A0A517SYI9_9BACT</name>
<organism evidence="3 4">
    <name type="scientific">Stieleria bergensis</name>
    <dbReference type="NCBI Taxonomy" id="2528025"/>
    <lineage>
        <taxon>Bacteria</taxon>
        <taxon>Pseudomonadati</taxon>
        <taxon>Planctomycetota</taxon>
        <taxon>Planctomycetia</taxon>
        <taxon>Pirellulales</taxon>
        <taxon>Pirellulaceae</taxon>
        <taxon>Stieleria</taxon>
    </lineage>
</organism>
<dbReference type="PANTHER" id="PTHR46797:SF1">
    <property type="entry name" value="METHYLPHOSPHONATE SYNTHASE"/>
    <property type="match status" value="1"/>
</dbReference>
<reference evidence="3 4" key="1">
    <citation type="submission" date="2019-02" db="EMBL/GenBank/DDBJ databases">
        <title>Deep-cultivation of Planctomycetes and their phenomic and genomic characterization uncovers novel biology.</title>
        <authorList>
            <person name="Wiegand S."/>
            <person name="Jogler M."/>
            <person name="Boedeker C."/>
            <person name="Pinto D."/>
            <person name="Vollmers J."/>
            <person name="Rivas-Marin E."/>
            <person name="Kohn T."/>
            <person name="Peeters S.H."/>
            <person name="Heuer A."/>
            <person name="Rast P."/>
            <person name="Oberbeckmann S."/>
            <person name="Bunk B."/>
            <person name="Jeske O."/>
            <person name="Meyerdierks A."/>
            <person name="Storesund J.E."/>
            <person name="Kallscheuer N."/>
            <person name="Luecker S."/>
            <person name="Lage O.M."/>
            <person name="Pohl T."/>
            <person name="Merkel B.J."/>
            <person name="Hornburger P."/>
            <person name="Mueller R.-W."/>
            <person name="Bruemmer F."/>
            <person name="Labrenz M."/>
            <person name="Spormann A.M."/>
            <person name="Op den Camp H."/>
            <person name="Overmann J."/>
            <person name="Amann R."/>
            <person name="Jetten M.S.M."/>
            <person name="Mascher T."/>
            <person name="Medema M.H."/>
            <person name="Devos D.P."/>
            <person name="Kaster A.-K."/>
            <person name="Ovreas L."/>
            <person name="Rohde M."/>
            <person name="Galperin M.Y."/>
            <person name="Jogler C."/>
        </authorList>
    </citation>
    <scope>NUCLEOTIDE SEQUENCE [LARGE SCALE GENOMIC DNA]</scope>
    <source>
        <strain evidence="3 4">SV_7m_r</strain>
    </source>
</reference>
<dbReference type="Proteomes" id="UP000315003">
    <property type="component" value="Chromosome"/>
</dbReference>
<dbReference type="GO" id="GO:0003700">
    <property type="term" value="F:DNA-binding transcription factor activity"/>
    <property type="evidence" value="ECO:0007669"/>
    <property type="project" value="TreeGrafter"/>
</dbReference>
<gene>
    <name evidence="3" type="primary">puuR</name>
    <name evidence="3" type="ORF">SV7mr_36640</name>
</gene>
<dbReference type="InterPro" id="IPR001387">
    <property type="entry name" value="Cro/C1-type_HTH"/>
</dbReference>
<dbReference type="CDD" id="cd00093">
    <property type="entry name" value="HTH_XRE"/>
    <property type="match status" value="1"/>
</dbReference>
<sequence length="187" mass="21223">MNLVELAQRIREYRLNQRLTLEDVASRSGLTRSWLSKVENFRITPSLPALGQIASALGVTVSDLVQGLDQKPRLVKVAKEERQTVQRENSPANTTVYQSLAHKRPNRSMDPFLLTIPAGVARKEALSHQGEEFLMVQKGSIEFEFDGQRHALRSGDCLYFDSHIPHRIINPFKREATVLCVFLEQRG</sequence>
<dbReference type="Pfam" id="PF07883">
    <property type="entry name" value="Cupin_2"/>
    <property type="match status" value="1"/>
</dbReference>
<dbReference type="InterPro" id="IPR010982">
    <property type="entry name" value="Lambda_DNA-bd_dom_sf"/>
</dbReference>
<evidence type="ECO:0000313" key="4">
    <source>
        <dbReference type="Proteomes" id="UP000315003"/>
    </source>
</evidence>
<dbReference type="Pfam" id="PF13560">
    <property type="entry name" value="HTH_31"/>
    <property type="match status" value="1"/>
</dbReference>
<keyword evidence="4" id="KW-1185">Reference proteome</keyword>
<dbReference type="PANTHER" id="PTHR46797">
    <property type="entry name" value="HTH-TYPE TRANSCRIPTIONAL REGULATOR"/>
    <property type="match status" value="1"/>
</dbReference>
<accession>A0A517SYI9</accession>
<dbReference type="InterPro" id="IPR050807">
    <property type="entry name" value="TransReg_Diox_bact_type"/>
</dbReference>
<dbReference type="RefSeq" id="WP_145274866.1">
    <property type="nucleotide sequence ID" value="NZ_CP036272.1"/>
</dbReference>
<dbReference type="GO" id="GO:0005829">
    <property type="term" value="C:cytosol"/>
    <property type="evidence" value="ECO:0007669"/>
    <property type="project" value="TreeGrafter"/>
</dbReference>